<proteinExistence type="predicted"/>
<keyword evidence="3" id="KW-1185">Reference proteome</keyword>
<sequence>MTSESEAAAKGRQRLKGDTAIPQGGGESGKQDTTTAAGKGAAQAPKGHADPNLKPAKPGDS</sequence>
<evidence type="ECO:0000313" key="3">
    <source>
        <dbReference type="Proteomes" id="UP000595197"/>
    </source>
</evidence>
<accession>A0ABX7BAA7</accession>
<dbReference type="RefSeq" id="WP_201077956.1">
    <property type="nucleotide sequence ID" value="NZ_CP067420.1"/>
</dbReference>
<organism evidence="2 3">
    <name type="scientific">Skermanella cutis</name>
    <dbReference type="NCBI Taxonomy" id="2775420"/>
    <lineage>
        <taxon>Bacteria</taxon>
        <taxon>Pseudomonadati</taxon>
        <taxon>Pseudomonadota</taxon>
        <taxon>Alphaproteobacteria</taxon>
        <taxon>Rhodospirillales</taxon>
        <taxon>Azospirillaceae</taxon>
        <taxon>Skermanella</taxon>
    </lineage>
</organism>
<feature type="compositionally biased region" description="Low complexity" evidence="1">
    <location>
        <begin position="31"/>
        <end position="46"/>
    </location>
</feature>
<dbReference type="Proteomes" id="UP000595197">
    <property type="component" value="Chromosome"/>
</dbReference>
<reference evidence="2" key="1">
    <citation type="submission" date="2021-02" db="EMBL/GenBank/DDBJ databases">
        <title>Skermanella TT6 skin isolate.</title>
        <authorList>
            <person name="Lee K."/>
            <person name="Ganzorig M."/>
        </authorList>
    </citation>
    <scope>NUCLEOTIDE SEQUENCE</scope>
    <source>
        <strain evidence="2">TT6</strain>
    </source>
</reference>
<feature type="compositionally biased region" description="Basic and acidic residues" evidence="1">
    <location>
        <begin position="47"/>
        <end position="61"/>
    </location>
</feature>
<gene>
    <name evidence="2" type="ORF">IGS68_05520</name>
</gene>
<evidence type="ECO:0000256" key="1">
    <source>
        <dbReference type="SAM" id="MobiDB-lite"/>
    </source>
</evidence>
<feature type="region of interest" description="Disordered" evidence="1">
    <location>
        <begin position="1"/>
        <end position="61"/>
    </location>
</feature>
<dbReference type="EMBL" id="CP067420">
    <property type="protein sequence ID" value="QQP90695.1"/>
    <property type="molecule type" value="Genomic_DNA"/>
</dbReference>
<protein>
    <submittedName>
        <fullName evidence="2">Uncharacterized protein</fullName>
    </submittedName>
</protein>
<name>A0ABX7BAA7_9PROT</name>
<evidence type="ECO:0000313" key="2">
    <source>
        <dbReference type="EMBL" id="QQP90695.1"/>
    </source>
</evidence>